<dbReference type="Gene3D" id="1.10.287.70">
    <property type="match status" value="1"/>
</dbReference>
<dbReference type="PIRSF" id="PIRSF037090">
    <property type="entry name" value="Iontro_Glu-like_rcpt_pln"/>
    <property type="match status" value="1"/>
</dbReference>
<evidence type="ECO:0000256" key="2">
    <source>
        <dbReference type="ARBA" id="ARBA00008685"/>
    </source>
</evidence>
<evidence type="ECO:0000256" key="10">
    <source>
        <dbReference type="ARBA" id="ARBA00023180"/>
    </source>
</evidence>
<keyword evidence="9 13" id="KW-0675">Receptor</keyword>
<evidence type="ECO:0000256" key="4">
    <source>
        <dbReference type="ARBA" id="ARBA00022692"/>
    </source>
</evidence>
<gene>
    <name evidence="17" type="ORF">CITCOLO1_LOCUS22264</name>
</gene>
<feature type="compositionally biased region" description="Polar residues" evidence="14">
    <location>
        <begin position="803"/>
        <end position="813"/>
    </location>
</feature>
<keyword evidence="11 13" id="KW-1071">Ligand-gated ion channel</keyword>
<evidence type="ECO:0000256" key="6">
    <source>
        <dbReference type="ARBA" id="ARBA00022989"/>
    </source>
</evidence>
<dbReference type="Pfam" id="PF01094">
    <property type="entry name" value="ANF_receptor"/>
    <property type="match status" value="1"/>
</dbReference>
<dbReference type="EMBL" id="OZ021743">
    <property type="protein sequence ID" value="CAK9329785.1"/>
    <property type="molecule type" value="Genomic_DNA"/>
</dbReference>
<evidence type="ECO:0000256" key="3">
    <source>
        <dbReference type="ARBA" id="ARBA00022448"/>
    </source>
</evidence>
<evidence type="ECO:0000256" key="5">
    <source>
        <dbReference type="ARBA" id="ARBA00022729"/>
    </source>
</evidence>
<evidence type="ECO:0000313" key="17">
    <source>
        <dbReference type="EMBL" id="CAK9329785.1"/>
    </source>
</evidence>
<name>A0ABP0ZDF7_9ROSI</name>
<keyword evidence="8 13" id="KW-0472">Membrane</keyword>
<dbReference type="InterPro" id="IPR015683">
    <property type="entry name" value="Ionotropic_Glu_rcpt"/>
</dbReference>
<evidence type="ECO:0000259" key="16">
    <source>
        <dbReference type="SMART" id="SM00079"/>
    </source>
</evidence>
<evidence type="ECO:0000256" key="9">
    <source>
        <dbReference type="ARBA" id="ARBA00023170"/>
    </source>
</evidence>
<dbReference type="Gene3D" id="3.40.190.10">
    <property type="entry name" value="Periplasmic binding protein-like II"/>
    <property type="match status" value="3"/>
</dbReference>
<feature type="region of interest" description="Disordered" evidence="14">
    <location>
        <begin position="801"/>
        <end position="847"/>
    </location>
</feature>
<sequence>MAFSDFYTANPQYKTRLSLLFKDAGDIVEVASAATELLRDGVEAIIGPQTSEQATYLTQFGRKYEIPIISFTATAPFLSPKQNPYFIRAAQDDSAQVEAINAIIQMYGWREIVLIYEATEYGRGIIPYLADALQVNGTRLVVRIMIPRSANETKILKKLNRVKDMRKTIFLLHMTASIGRKVLSVAKKEGMISEGYAWIVTGGLSSLVNPILDSKALDSMQGIVGVRPYLPTTQKLQNFQATFKHRLPLSLSLASPNLFALQAYDTVCALAMAVEKANDSTAHTGNAMRKKLIRDGIRNTKNEGLIGDFELVDGELKRPTFEVFNVWAEKEKMIANWSEGIPFSIKSIIPKPIWPGDTTRPPRINLTIGIPIKGFPEFVNVNMNDPQKSSGFCIEVFNYAKEVLQIPIDFKLVPFVDQTGKSNGSYDQLLLQIEAQKMDVIVGDITIVANRSELVDFTLPYSESGVSMLVSETNDEKEHIWIFLKPFKWDLWLVSFISFIFTGFVVWLLECRVNTDFGRGPPQQQIGVIFWFSFSTLVFAHRERILNNLSRFLLIIWVFVVLILTQSYTANLSSMLTAKRLRPCFLDANKIREKNYFVGFQNDSFVKGFLITQLGFKETQLKAYITPDEFKEALERGSTKGGVAAIFDEIPYIKVFLRKYPSGFQMVGPTYRTGGFGFAFPKGSPLVAYFSRAILNVTQDKDKMFIIEQKYFSNRDAPPIPDSNDSPLDVHRFGGLFIITAVATCSSLLIYLSQFLLTHWPNSGNDQSPLTSKMAEMVKLFYHKHFLHCSSLQTSHSRVHSVTGITEDTTPQINPDHDNSTEEPHSLGVVNEGQSEDDAQSMNTATT</sequence>
<dbReference type="PANTHER" id="PTHR18966">
    <property type="entry name" value="IONOTROPIC GLUTAMATE RECEPTOR"/>
    <property type="match status" value="1"/>
</dbReference>
<evidence type="ECO:0000256" key="8">
    <source>
        <dbReference type="ARBA" id="ARBA00023136"/>
    </source>
</evidence>
<dbReference type="InterPro" id="IPR028082">
    <property type="entry name" value="Peripla_BP_I"/>
</dbReference>
<evidence type="ECO:0000256" key="11">
    <source>
        <dbReference type="ARBA" id="ARBA00023286"/>
    </source>
</evidence>
<evidence type="ECO:0000256" key="1">
    <source>
        <dbReference type="ARBA" id="ARBA00004141"/>
    </source>
</evidence>
<comment type="similarity">
    <text evidence="2 13">Belongs to the glutamate-gated ion channel (TC 1.A.10.1) family.</text>
</comment>
<reference evidence="17 18" key="1">
    <citation type="submission" date="2024-03" db="EMBL/GenBank/DDBJ databases">
        <authorList>
            <person name="Gkanogiannis A."/>
            <person name="Becerra Lopez-Lavalle L."/>
        </authorList>
    </citation>
    <scope>NUCLEOTIDE SEQUENCE [LARGE SCALE GENOMIC DNA]</scope>
</reference>
<keyword evidence="12 13" id="KW-0407">Ion channel</keyword>
<dbReference type="SMART" id="SM00079">
    <property type="entry name" value="PBPe"/>
    <property type="match status" value="1"/>
</dbReference>
<organism evidence="17 18">
    <name type="scientific">Citrullus colocynthis</name>
    <name type="common">colocynth</name>
    <dbReference type="NCBI Taxonomy" id="252529"/>
    <lineage>
        <taxon>Eukaryota</taxon>
        <taxon>Viridiplantae</taxon>
        <taxon>Streptophyta</taxon>
        <taxon>Embryophyta</taxon>
        <taxon>Tracheophyta</taxon>
        <taxon>Spermatophyta</taxon>
        <taxon>Magnoliopsida</taxon>
        <taxon>eudicotyledons</taxon>
        <taxon>Gunneridae</taxon>
        <taxon>Pentapetalae</taxon>
        <taxon>rosids</taxon>
        <taxon>fabids</taxon>
        <taxon>Cucurbitales</taxon>
        <taxon>Cucurbitaceae</taxon>
        <taxon>Benincaseae</taxon>
        <taxon>Citrullus</taxon>
    </lineage>
</organism>
<proteinExistence type="inferred from homology"/>
<keyword evidence="7 13" id="KW-0406">Ion transport</keyword>
<keyword evidence="6 15" id="KW-1133">Transmembrane helix</keyword>
<evidence type="ECO:0000313" key="18">
    <source>
        <dbReference type="Proteomes" id="UP001642487"/>
    </source>
</evidence>
<dbReference type="Gene3D" id="3.40.50.2300">
    <property type="match status" value="2"/>
</dbReference>
<accession>A0ABP0ZDF7</accession>
<dbReference type="Pfam" id="PF10613">
    <property type="entry name" value="Lig_chan-Glu_bd"/>
    <property type="match status" value="1"/>
</dbReference>
<keyword evidence="3 13" id="KW-0813">Transport</keyword>
<dbReference type="InterPro" id="IPR017103">
    <property type="entry name" value="Iontropic_Glu_rcpt_pln"/>
</dbReference>
<dbReference type="CDD" id="cd13686">
    <property type="entry name" value="GluR_Plant"/>
    <property type="match status" value="1"/>
</dbReference>
<dbReference type="SUPFAM" id="SSF53822">
    <property type="entry name" value="Periplasmic binding protein-like I"/>
    <property type="match status" value="1"/>
</dbReference>
<feature type="domain" description="Ionotropic glutamate receptor C-terminal" evidence="16">
    <location>
        <begin position="367"/>
        <end position="714"/>
    </location>
</feature>
<keyword evidence="10" id="KW-0325">Glycoprotein</keyword>
<keyword evidence="4 15" id="KW-0812">Transmembrane</keyword>
<protein>
    <recommendedName>
        <fullName evidence="13">Glutamate receptor</fullName>
    </recommendedName>
</protein>
<dbReference type="InterPro" id="IPR001828">
    <property type="entry name" value="ANF_lig-bd_rcpt"/>
</dbReference>
<dbReference type="Proteomes" id="UP001642487">
    <property type="component" value="Chromosome 9"/>
</dbReference>
<feature type="transmembrane region" description="Helical" evidence="15">
    <location>
        <begin position="552"/>
        <end position="570"/>
    </location>
</feature>
<evidence type="ECO:0000256" key="7">
    <source>
        <dbReference type="ARBA" id="ARBA00023065"/>
    </source>
</evidence>
<dbReference type="Pfam" id="PF00060">
    <property type="entry name" value="Lig_chan"/>
    <property type="match status" value="1"/>
</dbReference>
<evidence type="ECO:0000256" key="13">
    <source>
        <dbReference type="PIRNR" id="PIRNR037090"/>
    </source>
</evidence>
<feature type="compositionally biased region" description="Basic and acidic residues" evidence="14">
    <location>
        <begin position="815"/>
        <end position="825"/>
    </location>
</feature>
<keyword evidence="18" id="KW-1185">Reference proteome</keyword>
<dbReference type="InterPro" id="IPR001320">
    <property type="entry name" value="Iontro_rcpt_C"/>
</dbReference>
<comment type="function">
    <text evidence="13">Glutamate-gated receptor that probably acts as non-selective cation channel.</text>
</comment>
<dbReference type="SUPFAM" id="SSF53850">
    <property type="entry name" value="Periplasmic binding protein-like II"/>
    <property type="match status" value="1"/>
</dbReference>
<comment type="subcellular location">
    <subcellularLocation>
        <location evidence="1">Membrane</location>
        <topology evidence="1">Multi-pass membrane protein</topology>
    </subcellularLocation>
</comment>
<evidence type="ECO:0000256" key="12">
    <source>
        <dbReference type="ARBA" id="ARBA00023303"/>
    </source>
</evidence>
<evidence type="ECO:0000256" key="14">
    <source>
        <dbReference type="SAM" id="MobiDB-lite"/>
    </source>
</evidence>
<evidence type="ECO:0000256" key="15">
    <source>
        <dbReference type="SAM" id="Phobius"/>
    </source>
</evidence>
<dbReference type="InterPro" id="IPR019594">
    <property type="entry name" value="Glu/Gly-bd"/>
</dbReference>
<feature type="transmembrane region" description="Helical" evidence="15">
    <location>
        <begin position="491"/>
        <end position="509"/>
    </location>
</feature>
<keyword evidence="5" id="KW-0732">Signal</keyword>